<organism evidence="1 2">
    <name type="scientific">Secundilactobacillus similis DSM 23365 = JCM 2765</name>
    <dbReference type="NCBI Taxonomy" id="1423804"/>
    <lineage>
        <taxon>Bacteria</taxon>
        <taxon>Bacillati</taxon>
        <taxon>Bacillota</taxon>
        <taxon>Bacilli</taxon>
        <taxon>Lactobacillales</taxon>
        <taxon>Lactobacillaceae</taxon>
        <taxon>Secundilactobacillus</taxon>
    </lineage>
</organism>
<evidence type="ECO:0000313" key="2">
    <source>
        <dbReference type="Proteomes" id="UP000051442"/>
    </source>
</evidence>
<comment type="caution">
    <text evidence="1">The sequence shown here is derived from an EMBL/GenBank/DDBJ whole genome shotgun (WGS) entry which is preliminary data.</text>
</comment>
<gene>
    <name evidence="1" type="ORF">FD14_GL001592</name>
</gene>
<name>A0A0R2EUG9_9LACO</name>
<dbReference type="EMBL" id="AYZM01000134">
    <property type="protein sequence ID" value="KRN19961.1"/>
    <property type="molecule type" value="Genomic_DNA"/>
</dbReference>
<dbReference type="Proteomes" id="UP000051442">
    <property type="component" value="Unassembled WGS sequence"/>
</dbReference>
<keyword evidence="2" id="KW-1185">Reference proteome</keyword>
<dbReference type="AlphaFoldDB" id="A0A0R2EUG9"/>
<dbReference type="PATRIC" id="fig|1423804.4.peg.1719"/>
<dbReference type="RefSeq" id="WP_156301756.1">
    <property type="nucleotide sequence ID" value="NZ_AYZM01000134.1"/>
</dbReference>
<sequence>MSITKFDDFLAYQLTQNPDSKRDFIEQCNQIELAIEQRRAELRLRDKVRMKSEMA</sequence>
<proteinExistence type="predicted"/>
<protein>
    <submittedName>
        <fullName evidence="1">Uncharacterized protein</fullName>
    </submittedName>
</protein>
<reference evidence="1 2" key="1">
    <citation type="journal article" date="2015" name="Genome Announc.">
        <title>Expanding the biotechnology potential of lactobacilli through comparative genomics of 213 strains and associated genera.</title>
        <authorList>
            <person name="Sun Z."/>
            <person name="Harris H.M."/>
            <person name="McCann A."/>
            <person name="Guo C."/>
            <person name="Argimon S."/>
            <person name="Zhang W."/>
            <person name="Yang X."/>
            <person name="Jeffery I.B."/>
            <person name="Cooney J.C."/>
            <person name="Kagawa T.F."/>
            <person name="Liu W."/>
            <person name="Song Y."/>
            <person name="Salvetti E."/>
            <person name="Wrobel A."/>
            <person name="Rasinkangas P."/>
            <person name="Parkhill J."/>
            <person name="Rea M.C."/>
            <person name="O'Sullivan O."/>
            <person name="Ritari J."/>
            <person name="Douillard F.P."/>
            <person name="Paul Ross R."/>
            <person name="Yang R."/>
            <person name="Briner A.E."/>
            <person name="Felis G.E."/>
            <person name="de Vos W.M."/>
            <person name="Barrangou R."/>
            <person name="Klaenhammer T.R."/>
            <person name="Caufield P.W."/>
            <person name="Cui Y."/>
            <person name="Zhang H."/>
            <person name="O'Toole P.W."/>
        </authorList>
    </citation>
    <scope>NUCLEOTIDE SEQUENCE [LARGE SCALE GENOMIC DNA]</scope>
    <source>
        <strain evidence="1 2">DSM 23365</strain>
    </source>
</reference>
<evidence type="ECO:0000313" key="1">
    <source>
        <dbReference type="EMBL" id="KRN19961.1"/>
    </source>
</evidence>
<dbReference type="STRING" id="1423804.FD14_GL001592"/>
<accession>A0A0R2EUG9</accession>